<keyword evidence="2" id="KW-1185">Reference proteome</keyword>
<evidence type="ECO:0000313" key="2">
    <source>
        <dbReference type="Proteomes" id="UP001374952"/>
    </source>
</evidence>
<organism evidence="1 2">
    <name type="scientific">Pseudoalteromonas undina</name>
    <dbReference type="NCBI Taxonomy" id="43660"/>
    <lineage>
        <taxon>Bacteria</taxon>
        <taxon>Pseudomonadati</taxon>
        <taxon>Pseudomonadota</taxon>
        <taxon>Gammaproteobacteria</taxon>
        <taxon>Alteromonadales</taxon>
        <taxon>Pseudoalteromonadaceae</taxon>
        <taxon>Pseudoalteromonas</taxon>
    </lineage>
</organism>
<proteinExistence type="predicted"/>
<accession>A0ACC6R1P3</accession>
<protein>
    <submittedName>
        <fullName evidence="1">Uncharacterized protein</fullName>
    </submittedName>
</protein>
<dbReference type="EMBL" id="JBAKAX010000001">
    <property type="protein sequence ID" value="MEL0602973.1"/>
    <property type="molecule type" value="Genomic_DNA"/>
</dbReference>
<comment type="caution">
    <text evidence="1">The sequence shown here is derived from an EMBL/GenBank/DDBJ whole genome shotgun (WGS) entry which is preliminary data.</text>
</comment>
<gene>
    <name evidence="1" type="ORF">V6250_02270</name>
</gene>
<sequence length="79" mass="8717">MNTLAIVIALMCLLAALLLMRSKHYKVTHKWLYCFVLTAIALACFIHVYAIIAGVVCTIAAFTVMGILVTVYLGKQRLS</sequence>
<name>A0ACC6R1P3_9GAMM</name>
<dbReference type="Proteomes" id="UP001374952">
    <property type="component" value="Unassembled WGS sequence"/>
</dbReference>
<evidence type="ECO:0000313" key="1">
    <source>
        <dbReference type="EMBL" id="MEL0602973.1"/>
    </source>
</evidence>
<reference evidence="1" key="1">
    <citation type="submission" date="2024-02" db="EMBL/GenBank/DDBJ databases">
        <title>Bacteria isolated from the canopy kelp, Nereocystis luetkeana.</title>
        <authorList>
            <person name="Pfister C.A."/>
            <person name="Younker I.T."/>
            <person name="Light S.H."/>
        </authorList>
    </citation>
    <scope>NUCLEOTIDE SEQUENCE</scope>
    <source>
        <strain evidence="1">TN.2.01</strain>
    </source>
</reference>